<evidence type="ECO:0000256" key="7">
    <source>
        <dbReference type="SAM" id="Phobius"/>
    </source>
</evidence>
<protein>
    <submittedName>
        <fullName evidence="9">ABC transporter permease subunit</fullName>
    </submittedName>
</protein>
<evidence type="ECO:0000256" key="4">
    <source>
        <dbReference type="ARBA" id="ARBA00022989"/>
    </source>
</evidence>
<keyword evidence="5 7" id="KW-0472">Membrane</keyword>
<gene>
    <name evidence="9" type="ORF">GCM10009416_22340</name>
</gene>
<evidence type="ECO:0000256" key="1">
    <source>
        <dbReference type="ARBA" id="ARBA00004651"/>
    </source>
</evidence>
<keyword evidence="2" id="KW-1003">Cell membrane</keyword>
<name>A0ABN1F707_9PROT</name>
<evidence type="ECO:0000256" key="5">
    <source>
        <dbReference type="ARBA" id="ARBA00023136"/>
    </source>
</evidence>
<evidence type="ECO:0000256" key="2">
    <source>
        <dbReference type="ARBA" id="ARBA00022475"/>
    </source>
</evidence>
<dbReference type="PANTHER" id="PTHR30294:SF29">
    <property type="entry name" value="MULTIDRUG ABC TRANSPORTER PERMEASE YBHS-RELATED"/>
    <property type="match status" value="1"/>
</dbReference>
<dbReference type="InterPro" id="IPR051449">
    <property type="entry name" value="ABC-2_transporter_component"/>
</dbReference>
<comment type="subcellular location">
    <subcellularLocation>
        <location evidence="1">Cell membrane</location>
        <topology evidence="1">Multi-pass membrane protein</topology>
    </subcellularLocation>
</comment>
<organism evidence="9 10">
    <name type="scientific">Craurococcus roseus</name>
    <dbReference type="NCBI Taxonomy" id="77585"/>
    <lineage>
        <taxon>Bacteria</taxon>
        <taxon>Pseudomonadati</taxon>
        <taxon>Pseudomonadota</taxon>
        <taxon>Alphaproteobacteria</taxon>
        <taxon>Acetobacterales</taxon>
        <taxon>Acetobacteraceae</taxon>
        <taxon>Craurococcus</taxon>
    </lineage>
</organism>
<reference evidence="9 10" key="1">
    <citation type="journal article" date="2019" name="Int. J. Syst. Evol. Microbiol.">
        <title>The Global Catalogue of Microorganisms (GCM) 10K type strain sequencing project: providing services to taxonomists for standard genome sequencing and annotation.</title>
        <authorList>
            <consortium name="The Broad Institute Genomics Platform"/>
            <consortium name="The Broad Institute Genome Sequencing Center for Infectious Disease"/>
            <person name="Wu L."/>
            <person name="Ma J."/>
        </authorList>
    </citation>
    <scope>NUCLEOTIDE SEQUENCE [LARGE SCALE GENOMIC DNA]</scope>
    <source>
        <strain evidence="9 10">JCM 9933</strain>
    </source>
</reference>
<dbReference type="InterPro" id="IPR013525">
    <property type="entry name" value="ABC2_TM"/>
</dbReference>
<feature type="domain" description="ABC-2 type transporter transmembrane" evidence="8">
    <location>
        <begin position="88"/>
        <end position="246"/>
    </location>
</feature>
<dbReference type="RefSeq" id="WP_343895376.1">
    <property type="nucleotide sequence ID" value="NZ_BAAAFZ010000028.1"/>
</dbReference>
<feature type="transmembrane region" description="Helical" evidence="7">
    <location>
        <begin position="196"/>
        <end position="217"/>
    </location>
</feature>
<feature type="transmembrane region" description="Helical" evidence="7">
    <location>
        <begin position="130"/>
        <end position="154"/>
    </location>
</feature>
<dbReference type="EMBL" id="BAAAFZ010000028">
    <property type="protein sequence ID" value="GAA0583430.1"/>
    <property type="molecule type" value="Genomic_DNA"/>
</dbReference>
<feature type="transmembrane region" description="Helical" evidence="7">
    <location>
        <begin position="86"/>
        <end position="109"/>
    </location>
</feature>
<feature type="transmembrane region" description="Helical" evidence="7">
    <location>
        <begin position="166"/>
        <end position="189"/>
    </location>
</feature>
<sequence>MAATADSPPDFAPPPSFAKPAAPKVSLRERLPSIDLRPALVVARRELAAYFATPVATVFIVVFLALAGVLTFGLGNFFARGQADLVAFFTFVPWLLLFFVPALTMRLWAEERRSGTIELLLTLPIATWQAALGKFLAAWAFCSIAVALTFPLWVTVNLLGSPENGVILSGYVGALLVAGAFLAMGAAVSALTRNQVIAFVLAVVVCFVFAVSGTPVVTEFLSSRTPLLAEAARSISVFERFNGFVRGVVALRDLVFFGSLIAFFLFVNVVVLDHRKAD</sequence>
<evidence type="ECO:0000313" key="10">
    <source>
        <dbReference type="Proteomes" id="UP001501588"/>
    </source>
</evidence>
<keyword evidence="10" id="KW-1185">Reference proteome</keyword>
<evidence type="ECO:0000259" key="8">
    <source>
        <dbReference type="Pfam" id="PF12698"/>
    </source>
</evidence>
<evidence type="ECO:0000256" key="6">
    <source>
        <dbReference type="SAM" id="MobiDB-lite"/>
    </source>
</evidence>
<feature type="transmembrane region" description="Helical" evidence="7">
    <location>
        <begin position="47"/>
        <end position="74"/>
    </location>
</feature>
<dbReference type="Proteomes" id="UP001501588">
    <property type="component" value="Unassembled WGS sequence"/>
</dbReference>
<feature type="transmembrane region" description="Helical" evidence="7">
    <location>
        <begin position="254"/>
        <end position="272"/>
    </location>
</feature>
<feature type="region of interest" description="Disordered" evidence="6">
    <location>
        <begin position="1"/>
        <end position="21"/>
    </location>
</feature>
<evidence type="ECO:0000256" key="3">
    <source>
        <dbReference type="ARBA" id="ARBA00022692"/>
    </source>
</evidence>
<dbReference type="Pfam" id="PF12698">
    <property type="entry name" value="ABC2_membrane_3"/>
    <property type="match status" value="1"/>
</dbReference>
<keyword evidence="4 7" id="KW-1133">Transmembrane helix</keyword>
<proteinExistence type="predicted"/>
<comment type="caution">
    <text evidence="9">The sequence shown here is derived from an EMBL/GenBank/DDBJ whole genome shotgun (WGS) entry which is preliminary data.</text>
</comment>
<evidence type="ECO:0000313" key="9">
    <source>
        <dbReference type="EMBL" id="GAA0583430.1"/>
    </source>
</evidence>
<keyword evidence="3 7" id="KW-0812">Transmembrane</keyword>
<accession>A0ABN1F707</accession>
<dbReference type="PANTHER" id="PTHR30294">
    <property type="entry name" value="MEMBRANE COMPONENT OF ABC TRANSPORTER YHHJ-RELATED"/>
    <property type="match status" value="1"/>
</dbReference>